<accession>A0A2J7TMQ9</accession>
<keyword evidence="1" id="KW-0812">Transmembrane</keyword>
<feature type="transmembrane region" description="Helical" evidence="1">
    <location>
        <begin position="72"/>
        <end position="93"/>
    </location>
</feature>
<evidence type="ECO:0000256" key="1">
    <source>
        <dbReference type="SAM" id="Phobius"/>
    </source>
</evidence>
<dbReference type="Proteomes" id="UP000236286">
    <property type="component" value="Unassembled WGS sequence"/>
</dbReference>
<dbReference type="AlphaFoldDB" id="A0A2J7TMQ9"/>
<organism evidence="2 3">
    <name type="scientific">Methylocella silvestris</name>
    <dbReference type="NCBI Taxonomy" id="199596"/>
    <lineage>
        <taxon>Bacteria</taxon>
        <taxon>Pseudomonadati</taxon>
        <taxon>Pseudomonadota</taxon>
        <taxon>Alphaproteobacteria</taxon>
        <taxon>Hyphomicrobiales</taxon>
        <taxon>Beijerinckiaceae</taxon>
        <taxon>Methylocella</taxon>
    </lineage>
</organism>
<proteinExistence type="predicted"/>
<evidence type="ECO:0008006" key="4">
    <source>
        <dbReference type="Google" id="ProtNLM"/>
    </source>
</evidence>
<protein>
    <recommendedName>
        <fullName evidence="4">DUF983 domain-containing protein</fullName>
    </recommendedName>
</protein>
<evidence type="ECO:0000313" key="2">
    <source>
        <dbReference type="EMBL" id="PNG28065.1"/>
    </source>
</evidence>
<keyword evidence="1" id="KW-1133">Transmembrane helix</keyword>
<comment type="caution">
    <text evidence="2">The sequence shown here is derived from an EMBL/GenBank/DDBJ whole genome shotgun (WGS) entry which is preliminary data.</text>
</comment>
<dbReference type="Pfam" id="PF06170">
    <property type="entry name" value="DUF983"/>
    <property type="match status" value="1"/>
</dbReference>
<dbReference type="OrthoDB" id="9799456at2"/>
<sequence>MATPAPGFAAVAPGNDVSRDRPVWRSIRRGFMGRCPACGEGRIFGRFLKVNPVCPNCGEELHHHRADDAPPYATIFVVGHIIGTLMLACEEFWPDAPIWLHAMIWPTLTLMLSLWFLPRIKGALVAYQWALRMHGFETAPGAQTAPILTAPATQAAPAIANTR</sequence>
<evidence type="ECO:0000313" key="3">
    <source>
        <dbReference type="Proteomes" id="UP000236286"/>
    </source>
</evidence>
<dbReference type="InterPro" id="IPR009325">
    <property type="entry name" value="DUF983"/>
</dbReference>
<feature type="transmembrane region" description="Helical" evidence="1">
    <location>
        <begin position="99"/>
        <end position="117"/>
    </location>
</feature>
<gene>
    <name evidence="2" type="ORF">CR492_02915</name>
</gene>
<dbReference type="EMBL" id="PDZR01000001">
    <property type="protein sequence ID" value="PNG28065.1"/>
    <property type="molecule type" value="Genomic_DNA"/>
</dbReference>
<name>A0A2J7TMQ9_METSI</name>
<keyword evidence="1" id="KW-0472">Membrane</keyword>
<reference evidence="2 3" key="1">
    <citation type="submission" date="2017-10" db="EMBL/GenBank/DDBJ databases">
        <title>Genome announcement of Methylocella silvestris TVC from permafrost.</title>
        <authorList>
            <person name="Wang J."/>
            <person name="Geng K."/>
            <person name="Ul-Haque F."/>
            <person name="Crombie A.T."/>
            <person name="Street L.E."/>
            <person name="Wookey P.A."/>
            <person name="Murrell J.C."/>
            <person name="Pratscher J."/>
        </authorList>
    </citation>
    <scope>NUCLEOTIDE SEQUENCE [LARGE SCALE GENOMIC DNA]</scope>
    <source>
        <strain evidence="2 3">TVC</strain>
    </source>
</reference>
<dbReference type="RefSeq" id="WP_102842167.1">
    <property type="nucleotide sequence ID" value="NZ_PDZR01000001.1"/>
</dbReference>